<evidence type="ECO:0000259" key="2">
    <source>
        <dbReference type="Pfam" id="PF14028"/>
    </source>
</evidence>
<evidence type="ECO:0000256" key="1">
    <source>
        <dbReference type="SAM" id="MobiDB-lite"/>
    </source>
</evidence>
<dbReference type="InterPro" id="IPR023809">
    <property type="entry name" value="Thiopep_bacteriocin_synth_dom"/>
</dbReference>
<gene>
    <name evidence="3" type="ORF">ITX44_19845</name>
</gene>
<proteinExistence type="predicted"/>
<accession>A0ABS2TVD9</accession>
<organism evidence="3 4">
    <name type="scientific">Actinacidiphila acididurans</name>
    <dbReference type="NCBI Taxonomy" id="2784346"/>
    <lineage>
        <taxon>Bacteria</taxon>
        <taxon>Bacillati</taxon>
        <taxon>Actinomycetota</taxon>
        <taxon>Actinomycetes</taxon>
        <taxon>Kitasatosporales</taxon>
        <taxon>Streptomycetaceae</taxon>
        <taxon>Actinacidiphila</taxon>
    </lineage>
</organism>
<sequence length="292" mass="31583">MDNAPTWQQVNIAFPEWSRAEQTALTFLSPLLCAVEDEGAVNAWFLIRKRPCWRVRYLAAGTAATARVGRELDALEAAGHIAGWTTAIYEPEVHAFGGVEAMAAAHRLFHRDSRSLLAHLQGPDQAAGGHRREMSVMLCSILMRSAGLDWYEQGDVWARVAEHRVLPTTAGSHLNRLQAAVERLITVDAEDQTREDGPLAHAAGWARAYTTAGQELAQLAASGALHRGLRGILAHHVLFAWNRIGLPYDTQAVLAATAKIVVFGPDATVPSGTEPAETRVSSPVPLAPRGTV</sequence>
<dbReference type="EMBL" id="JADKYB010000010">
    <property type="protein sequence ID" value="MBM9506767.1"/>
    <property type="molecule type" value="Genomic_DNA"/>
</dbReference>
<comment type="caution">
    <text evidence="3">The sequence shown here is derived from an EMBL/GenBank/DDBJ whole genome shotgun (WGS) entry which is preliminary data.</text>
</comment>
<dbReference type="Pfam" id="PF14028">
    <property type="entry name" value="Lant_dehydr_C"/>
    <property type="match status" value="1"/>
</dbReference>
<dbReference type="Proteomes" id="UP000749040">
    <property type="component" value="Unassembled WGS sequence"/>
</dbReference>
<keyword evidence="4" id="KW-1185">Reference proteome</keyword>
<protein>
    <submittedName>
        <fullName evidence="3">Thiopeptide-type bacteriocin biosynthesis protein</fullName>
    </submittedName>
</protein>
<dbReference type="NCBIfam" id="TIGR03891">
    <property type="entry name" value="thiopep_ocin"/>
    <property type="match status" value="1"/>
</dbReference>
<feature type="domain" description="Thiopeptide-type bacteriocin biosynthesis" evidence="2">
    <location>
        <begin position="7"/>
        <end position="257"/>
    </location>
</feature>
<evidence type="ECO:0000313" key="4">
    <source>
        <dbReference type="Proteomes" id="UP000749040"/>
    </source>
</evidence>
<evidence type="ECO:0000313" key="3">
    <source>
        <dbReference type="EMBL" id="MBM9506767.1"/>
    </source>
</evidence>
<name>A0ABS2TVD9_9ACTN</name>
<dbReference type="RefSeq" id="WP_205358633.1">
    <property type="nucleotide sequence ID" value="NZ_JADKYB010000010.1"/>
</dbReference>
<reference evidence="3 4" key="1">
    <citation type="submission" date="2021-01" db="EMBL/GenBank/DDBJ databases">
        <title>Streptomyces acididurans sp. nov., isolated from a peat swamp forest soil.</title>
        <authorList>
            <person name="Chantavorakit T."/>
            <person name="Duangmal K."/>
        </authorList>
    </citation>
    <scope>NUCLEOTIDE SEQUENCE [LARGE SCALE GENOMIC DNA]</scope>
    <source>
        <strain evidence="3 4">KK5PA1</strain>
    </source>
</reference>
<feature type="region of interest" description="Disordered" evidence="1">
    <location>
        <begin position="268"/>
        <end position="292"/>
    </location>
</feature>